<sequence length="90" mass="10662">EQIVVKLRKLLDANEYYETHQLYRTLYFRYSNRKRFEELQELLYEGVDCFLSRGQLNSDADLASLYLDAVNADATMKLRLSDDKCCVQLQ</sequence>
<dbReference type="OrthoDB" id="10252405at2759"/>
<dbReference type="Proteomes" id="UP000285301">
    <property type="component" value="Unassembled WGS sequence"/>
</dbReference>
<keyword evidence="3" id="KW-1185">Reference proteome</keyword>
<name>A0A443QEI8_9ACAR</name>
<dbReference type="PANTHER" id="PTHR12875">
    <property type="entry name" value="GOLGI TO ER TRAFFIC PROTEIN 4 HOMOLOG"/>
    <property type="match status" value="1"/>
</dbReference>
<proteinExistence type="inferred from homology"/>
<dbReference type="AlphaFoldDB" id="A0A443QEI8"/>
<organism evidence="2 3">
    <name type="scientific">Dinothrombium tinctorium</name>
    <dbReference type="NCBI Taxonomy" id="1965070"/>
    <lineage>
        <taxon>Eukaryota</taxon>
        <taxon>Metazoa</taxon>
        <taxon>Ecdysozoa</taxon>
        <taxon>Arthropoda</taxon>
        <taxon>Chelicerata</taxon>
        <taxon>Arachnida</taxon>
        <taxon>Acari</taxon>
        <taxon>Acariformes</taxon>
        <taxon>Trombidiformes</taxon>
        <taxon>Prostigmata</taxon>
        <taxon>Anystina</taxon>
        <taxon>Parasitengona</taxon>
        <taxon>Trombidioidea</taxon>
        <taxon>Trombidiidae</taxon>
        <taxon>Dinothrombium</taxon>
    </lineage>
</organism>
<comment type="similarity">
    <text evidence="1">Belongs to the GET4 family.</text>
</comment>
<dbReference type="GO" id="GO:0071818">
    <property type="term" value="C:BAT3 complex"/>
    <property type="evidence" value="ECO:0007669"/>
    <property type="project" value="TreeGrafter"/>
</dbReference>
<dbReference type="GO" id="GO:0045048">
    <property type="term" value="P:protein insertion into ER membrane"/>
    <property type="evidence" value="ECO:0007669"/>
    <property type="project" value="InterPro"/>
</dbReference>
<dbReference type="Gene3D" id="1.25.40.10">
    <property type="entry name" value="Tetratricopeptide repeat domain"/>
    <property type="match status" value="1"/>
</dbReference>
<reference evidence="2 3" key="1">
    <citation type="journal article" date="2018" name="Gigascience">
        <title>Genomes of trombidid mites reveal novel predicted allergens and laterally-transferred genes associated with secondary metabolism.</title>
        <authorList>
            <person name="Dong X."/>
            <person name="Chaisiri K."/>
            <person name="Xia D."/>
            <person name="Armstrong S.D."/>
            <person name="Fang Y."/>
            <person name="Donnelly M.J."/>
            <person name="Kadowaki T."/>
            <person name="McGarry J.W."/>
            <person name="Darby A.C."/>
            <person name="Makepeace B.L."/>
        </authorList>
    </citation>
    <scope>NUCLEOTIDE SEQUENCE [LARGE SCALE GENOMIC DNA]</scope>
    <source>
        <strain evidence="2">UoL-WK</strain>
    </source>
</reference>
<dbReference type="STRING" id="1965070.A0A443QEI8"/>
<gene>
    <name evidence="2" type="ORF">B4U79_04181</name>
</gene>
<dbReference type="PANTHER" id="PTHR12875:SF0">
    <property type="entry name" value="GOLGI TO ER TRAFFIC PROTEIN 4 HOMOLOG"/>
    <property type="match status" value="1"/>
</dbReference>
<dbReference type="InterPro" id="IPR007317">
    <property type="entry name" value="GET4"/>
</dbReference>
<protein>
    <submittedName>
        <fullName evidence="2">Golgi to ER traffic protein 4-like protein</fullName>
    </submittedName>
</protein>
<comment type="caution">
    <text evidence="2">The sequence shown here is derived from an EMBL/GenBank/DDBJ whole genome shotgun (WGS) entry which is preliminary data.</text>
</comment>
<dbReference type="EMBL" id="NCKU01009206">
    <property type="protein sequence ID" value="RWS01439.1"/>
    <property type="molecule type" value="Genomic_DNA"/>
</dbReference>
<dbReference type="InterPro" id="IPR011990">
    <property type="entry name" value="TPR-like_helical_dom_sf"/>
</dbReference>
<evidence type="ECO:0000256" key="1">
    <source>
        <dbReference type="ARBA" id="ARBA00005351"/>
    </source>
</evidence>
<evidence type="ECO:0000313" key="2">
    <source>
        <dbReference type="EMBL" id="RWS01439.1"/>
    </source>
</evidence>
<evidence type="ECO:0000313" key="3">
    <source>
        <dbReference type="Proteomes" id="UP000285301"/>
    </source>
</evidence>
<feature type="non-terminal residue" evidence="2">
    <location>
        <position position="1"/>
    </location>
</feature>
<accession>A0A443QEI8</accession>